<dbReference type="SUPFAM" id="SSF50129">
    <property type="entry name" value="GroES-like"/>
    <property type="match status" value="1"/>
</dbReference>
<dbReference type="PANTHER" id="PTHR10772">
    <property type="entry name" value="10 KDA HEAT SHOCK PROTEIN"/>
    <property type="match status" value="1"/>
</dbReference>
<evidence type="ECO:0000313" key="5">
    <source>
        <dbReference type="Proteomes" id="UP000238672"/>
    </source>
</evidence>
<dbReference type="Gene3D" id="2.30.33.40">
    <property type="entry name" value="GroES chaperonin"/>
    <property type="match status" value="1"/>
</dbReference>
<comment type="similarity">
    <text evidence="1 3">Belongs to the GroES chaperonin family.</text>
</comment>
<dbReference type="GO" id="GO:0046872">
    <property type="term" value="F:metal ion binding"/>
    <property type="evidence" value="ECO:0007669"/>
    <property type="project" value="TreeGrafter"/>
</dbReference>
<comment type="function">
    <text evidence="3">Together with the chaperonin GroEL, plays an essential role in assisting protein folding. The GroEL-GroES system forms a nano-cage that allows encapsulation of the non-native substrate proteins and provides a physical environment optimized to promote and accelerate protein folding. GroES binds to the apical surface of the GroEL ring, thereby capping the opening of the GroEL channel.</text>
</comment>
<dbReference type="AlphaFoldDB" id="A0A2S8NUZ9"/>
<dbReference type="GO" id="GO:0051087">
    <property type="term" value="F:protein-folding chaperone binding"/>
    <property type="evidence" value="ECO:0007669"/>
    <property type="project" value="TreeGrafter"/>
</dbReference>
<reference evidence="4 5" key="1">
    <citation type="submission" date="2018-02" db="EMBL/GenBank/DDBJ databases">
        <title>Metagenomics reveals mixed infection of spiroplasma and phytoplasma in chicory.</title>
        <authorList>
            <person name="Polano C."/>
            <person name="Moruzzi S."/>
            <person name="Ermacora P."/>
            <person name="Ferrini F."/>
            <person name="Martini M."/>
            <person name="Firrao G."/>
        </authorList>
    </citation>
    <scope>NUCLEOTIDE SEQUENCE [LARGE SCALE GENOMIC DNA]</scope>
    <source>
        <strain evidence="4 5">ChiP</strain>
    </source>
</reference>
<dbReference type="EMBL" id="PUUG01000016">
    <property type="protein sequence ID" value="PQP79821.1"/>
    <property type="molecule type" value="Genomic_DNA"/>
</dbReference>
<dbReference type="GO" id="GO:0005524">
    <property type="term" value="F:ATP binding"/>
    <property type="evidence" value="ECO:0007669"/>
    <property type="project" value="InterPro"/>
</dbReference>
<keyword evidence="5" id="KW-1185">Reference proteome</keyword>
<name>A0A2S8NUZ9_9MOLU</name>
<sequence length="92" mass="10696">MSKLKIKPINDYIVLEYKKEEQRTEQGIFLTTEDQNKESIGIVVNCGPKVTEIKPKQQVVYKSYSGSKVKLDNKEYLIIKYEDILAILDQEN</sequence>
<dbReference type="CDD" id="cd00320">
    <property type="entry name" value="cpn10"/>
    <property type="match status" value="1"/>
</dbReference>
<keyword evidence="2 3" id="KW-0143">Chaperone</keyword>
<evidence type="ECO:0000256" key="2">
    <source>
        <dbReference type="ARBA" id="ARBA00023186"/>
    </source>
</evidence>
<dbReference type="PANTHER" id="PTHR10772:SF63">
    <property type="entry name" value="20 KDA CHAPERONIN, CHLOROPLASTIC"/>
    <property type="match status" value="1"/>
</dbReference>
<dbReference type="InterPro" id="IPR020818">
    <property type="entry name" value="Chaperonin_GroES"/>
</dbReference>
<organism evidence="4 5">
    <name type="scientific">Candidatus Phytoplasma phoenicium</name>
    <dbReference type="NCBI Taxonomy" id="198422"/>
    <lineage>
        <taxon>Bacteria</taxon>
        <taxon>Bacillati</taxon>
        <taxon>Mycoplasmatota</taxon>
        <taxon>Mollicutes</taxon>
        <taxon>Acholeplasmatales</taxon>
        <taxon>Acholeplasmataceae</taxon>
        <taxon>Candidatus Phytoplasma</taxon>
        <taxon>16SrIX (Pigeon pea witches'-broom group)</taxon>
    </lineage>
</organism>
<dbReference type="SMART" id="SM00883">
    <property type="entry name" value="Cpn10"/>
    <property type="match status" value="1"/>
</dbReference>
<dbReference type="InterPro" id="IPR037124">
    <property type="entry name" value="Chaperonin_GroES_sf"/>
</dbReference>
<comment type="caution">
    <text evidence="4">The sequence shown here is derived from an EMBL/GenBank/DDBJ whole genome shotgun (WGS) entry which is preliminary data.</text>
</comment>
<dbReference type="Proteomes" id="UP000238672">
    <property type="component" value="Unassembled WGS sequence"/>
</dbReference>
<dbReference type="GO" id="GO:0044183">
    <property type="term" value="F:protein folding chaperone"/>
    <property type="evidence" value="ECO:0007669"/>
    <property type="project" value="InterPro"/>
</dbReference>
<protein>
    <recommendedName>
        <fullName evidence="3">10 kDa chaperonin</fullName>
    </recommendedName>
</protein>
<accession>A0A2S8NUZ9</accession>
<evidence type="ECO:0000256" key="1">
    <source>
        <dbReference type="ARBA" id="ARBA00006975"/>
    </source>
</evidence>
<dbReference type="PRINTS" id="PR00297">
    <property type="entry name" value="CHAPERONIN10"/>
</dbReference>
<dbReference type="GO" id="GO:0051082">
    <property type="term" value="F:unfolded protein binding"/>
    <property type="evidence" value="ECO:0007669"/>
    <property type="project" value="TreeGrafter"/>
</dbReference>
<gene>
    <name evidence="4" type="ORF">C6B37_00905</name>
</gene>
<evidence type="ECO:0000313" key="4">
    <source>
        <dbReference type="EMBL" id="PQP79821.1"/>
    </source>
</evidence>
<dbReference type="InterPro" id="IPR011032">
    <property type="entry name" value="GroES-like_sf"/>
</dbReference>
<evidence type="ECO:0000256" key="3">
    <source>
        <dbReference type="RuleBase" id="RU000535"/>
    </source>
</evidence>
<comment type="subunit">
    <text evidence="3">Heptamer of 7 subunits arranged in a ring.</text>
</comment>
<dbReference type="Pfam" id="PF00166">
    <property type="entry name" value="Cpn10"/>
    <property type="match status" value="1"/>
</dbReference>
<proteinExistence type="inferred from homology"/>